<sequence length="432" mass="45571">MSNPKRSALASTVGTALEWYDFALYGMASALIFPYVFFPEMSGAYGILASFATFGVGFFARPFGGLIVGSLGDKLGRRGMLFFTLVLMAVSTTLIGLIPAYHTIGLWAPILLVICRLGQGFAAGGEYSGAVLLSAEHAGKKNRGLFASIPGAGNALGSIIASLAIIAVQQLPREEMINWGWRIPFVASFVIGIVGIWIRTGVAESPEFKAVKASDVPKRLPLVEVFLRKPRNFIGAFLLSIGPNVTSYLPSAFALTYLVAHVGVDKSVGVMGVMICNFIKFITVPAAGAFSDKFGARKVFLAGAVGLGVLIVPFFLLLNTGEQGLIWLGMFLIYCACNDAMLGAQAAMLSEAFPAHIRYTGMAGSRELAGAVAGGTLPFIAVALQSSAGGAWWPIAFYAIVLAVLAAVGALMLSHGDSNHDEHRLKDVVPGH</sequence>
<dbReference type="RefSeq" id="WP_103677397.1">
    <property type="nucleotide sequence ID" value="NZ_PQGD01000014.1"/>
</dbReference>
<feature type="transmembrane region" description="Helical" evidence="7">
    <location>
        <begin position="268"/>
        <end position="287"/>
    </location>
</feature>
<dbReference type="GO" id="GO:0005886">
    <property type="term" value="C:plasma membrane"/>
    <property type="evidence" value="ECO:0007669"/>
    <property type="project" value="UniProtKB-SubCell"/>
</dbReference>
<dbReference type="GO" id="GO:0022857">
    <property type="term" value="F:transmembrane transporter activity"/>
    <property type="evidence" value="ECO:0007669"/>
    <property type="project" value="InterPro"/>
</dbReference>
<evidence type="ECO:0000256" key="6">
    <source>
        <dbReference type="ARBA" id="ARBA00023136"/>
    </source>
</evidence>
<proteinExistence type="predicted"/>
<feature type="transmembrane region" description="Helical" evidence="7">
    <location>
        <begin position="80"/>
        <end position="101"/>
    </location>
</feature>
<feature type="domain" description="Major facilitator superfamily (MFS) profile" evidence="8">
    <location>
        <begin position="7"/>
        <end position="418"/>
    </location>
</feature>
<dbReference type="Gene3D" id="1.20.1250.20">
    <property type="entry name" value="MFS general substrate transporter like domains"/>
    <property type="match status" value="2"/>
</dbReference>
<dbReference type="AlphaFoldDB" id="A0A2P5GM31"/>
<evidence type="ECO:0000313" key="10">
    <source>
        <dbReference type="EMBL" id="POP46574.1"/>
    </source>
</evidence>
<keyword evidence="11" id="KW-1185">Reference proteome</keyword>
<keyword evidence="5 7" id="KW-1133">Transmembrane helix</keyword>
<keyword evidence="3" id="KW-1003">Cell membrane</keyword>
<evidence type="ECO:0000256" key="1">
    <source>
        <dbReference type="ARBA" id="ARBA00004651"/>
    </source>
</evidence>
<name>A0A2P5GM31_9ENTR</name>
<protein>
    <submittedName>
        <fullName evidence="10">MFS transporter</fullName>
    </submittedName>
</protein>
<keyword evidence="6 7" id="KW-0472">Membrane</keyword>
<evidence type="ECO:0000256" key="7">
    <source>
        <dbReference type="SAM" id="Phobius"/>
    </source>
</evidence>
<evidence type="ECO:0000259" key="8">
    <source>
        <dbReference type="PROSITE" id="PS50850"/>
    </source>
</evidence>
<feature type="transmembrane region" description="Helical" evidence="7">
    <location>
        <begin position="44"/>
        <end position="68"/>
    </location>
</feature>
<feature type="transmembrane region" description="Helical" evidence="7">
    <location>
        <begin position="299"/>
        <end position="318"/>
    </location>
</feature>
<evidence type="ECO:0000313" key="11">
    <source>
        <dbReference type="Proteomes" id="UP000237073"/>
    </source>
</evidence>
<comment type="caution">
    <text evidence="10">The sequence shown here is derived from an EMBL/GenBank/DDBJ whole genome shotgun (WGS) entry which is preliminary data.</text>
</comment>
<dbReference type="EMBL" id="PQGE01000016">
    <property type="protein sequence ID" value="POP43079.1"/>
    <property type="molecule type" value="Genomic_DNA"/>
</dbReference>
<feature type="transmembrane region" description="Helical" evidence="7">
    <location>
        <begin position="107"/>
        <end position="133"/>
    </location>
</feature>
<evidence type="ECO:0000256" key="2">
    <source>
        <dbReference type="ARBA" id="ARBA00022448"/>
    </source>
</evidence>
<evidence type="ECO:0000256" key="3">
    <source>
        <dbReference type="ARBA" id="ARBA00022475"/>
    </source>
</evidence>
<feature type="transmembrane region" description="Helical" evidence="7">
    <location>
        <begin position="368"/>
        <end position="385"/>
    </location>
</feature>
<dbReference type="PROSITE" id="PS50850">
    <property type="entry name" value="MFS"/>
    <property type="match status" value="1"/>
</dbReference>
<dbReference type="InterPro" id="IPR020846">
    <property type="entry name" value="MFS_dom"/>
</dbReference>
<comment type="subcellular location">
    <subcellularLocation>
        <location evidence="1">Cell membrane</location>
        <topology evidence="1">Multi-pass membrane protein</topology>
    </subcellularLocation>
</comment>
<keyword evidence="4 7" id="KW-0812">Transmembrane</keyword>
<dbReference type="InterPro" id="IPR036259">
    <property type="entry name" value="MFS_trans_sf"/>
</dbReference>
<evidence type="ECO:0000313" key="9">
    <source>
        <dbReference type="EMBL" id="POP43079.1"/>
    </source>
</evidence>
<dbReference type="Proteomes" id="UP000237073">
    <property type="component" value="Unassembled WGS sequence"/>
</dbReference>
<feature type="transmembrane region" description="Helical" evidence="7">
    <location>
        <begin position="145"/>
        <end position="167"/>
    </location>
</feature>
<dbReference type="PANTHER" id="PTHR43045">
    <property type="entry name" value="SHIKIMATE TRANSPORTER"/>
    <property type="match status" value="1"/>
</dbReference>
<dbReference type="Proteomes" id="UP000247005">
    <property type="component" value="Unassembled WGS sequence"/>
</dbReference>
<feature type="transmembrane region" description="Helical" evidence="7">
    <location>
        <begin position="179"/>
        <end position="198"/>
    </location>
</feature>
<dbReference type="OrthoDB" id="3690818at2"/>
<gene>
    <name evidence="10" type="ORF">CHU32_17830</name>
    <name evidence="9" type="ORF">CHU33_17730</name>
</gene>
<dbReference type="PANTHER" id="PTHR43045:SF4">
    <property type="entry name" value="TRANSPORTER YDFJ-RELATED"/>
    <property type="match status" value="1"/>
</dbReference>
<dbReference type="SUPFAM" id="SSF103473">
    <property type="entry name" value="MFS general substrate transporter"/>
    <property type="match status" value="1"/>
</dbReference>
<feature type="transmembrane region" description="Helical" evidence="7">
    <location>
        <begin position="391"/>
        <end position="414"/>
    </location>
</feature>
<feature type="transmembrane region" description="Helical" evidence="7">
    <location>
        <begin position="324"/>
        <end position="347"/>
    </location>
</feature>
<evidence type="ECO:0000256" key="5">
    <source>
        <dbReference type="ARBA" id="ARBA00022989"/>
    </source>
</evidence>
<accession>A0A2P5GM31</accession>
<organism evidence="10 12">
    <name type="scientific">Superficieibacter electus</name>
    <dbReference type="NCBI Taxonomy" id="2022662"/>
    <lineage>
        <taxon>Bacteria</taxon>
        <taxon>Pseudomonadati</taxon>
        <taxon>Pseudomonadota</taxon>
        <taxon>Gammaproteobacteria</taxon>
        <taxon>Enterobacterales</taxon>
        <taxon>Enterobacteriaceae</taxon>
        <taxon>Superficieibacter</taxon>
    </lineage>
</organism>
<feature type="transmembrane region" description="Helical" evidence="7">
    <location>
        <begin position="236"/>
        <end position="262"/>
    </location>
</feature>
<dbReference type="CDD" id="cd17369">
    <property type="entry name" value="MFS_ShiA_like"/>
    <property type="match status" value="1"/>
</dbReference>
<evidence type="ECO:0000313" key="12">
    <source>
        <dbReference type="Proteomes" id="UP000247005"/>
    </source>
</evidence>
<dbReference type="Pfam" id="PF07690">
    <property type="entry name" value="MFS_1"/>
    <property type="match status" value="1"/>
</dbReference>
<dbReference type="InterPro" id="IPR011701">
    <property type="entry name" value="MFS"/>
</dbReference>
<feature type="transmembrane region" description="Helical" evidence="7">
    <location>
        <begin position="20"/>
        <end position="38"/>
    </location>
</feature>
<dbReference type="EMBL" id="PQGD01000014">
    <property type="protein sequence ID" value="POP46574.1"/>
    <property type="molecule type" value="Genomic_DNA"/>
</dbReference>
<evidence type="ECO:0000256" key="4">
    <source>
        <dbReference type="ARBA" id="ARBA00022692"/>
    </source>
</evidence>
<keyword evidence="2" id="KW-0813">Transport</keyword>
<reference evidence="11 12" key="1">
    <citation type="submission" date="2018-01" db="EMBL/GenBank/DDBJ databases">
        <title>Superficieibacter electus gen. nov., sp. nov., an extended-spectrum beta-lactamase possessing member of the Enterobacteriaceae family, isolated from intensive care unit surfaces.</title>
        <authorList>
            <person name="Potter R.F."/>
            <person name="D'Souza A.W."/>
        </authorList>
    </citation>
    <scope>NUCLEOTIDE SEQUENCE [LARGE SCALE GENOMIC DNA]</scope>
    <source>
        <strain evidence="10 12">BP-1</strain>
        <strain evidence="9 11">BP-2</strain>
    </source>
</reference>